<evidence type="ECO:0000313" key="2">
    <source>
        <dbReference type="EMBL" id="GKV45187.1"/>
    </source>
</evidence>
<name>A0AAV5M979_9ROSI</name>
<dbReference type="InterPro" id="IPR036047">
    <property type="entry name" value="F-box-like_dom_sf"/>
</dbReference>
<dbReference type="InterPro" id="IPR050796">
    <property type="entry name" value="SCF_F-box_component"/>
</dbReference>
<feature type="domain" description="F-box" evidence="1">
    <location>
        <begin position="11"/>
        <end position="50"/>
    </location>
</feature>
<dbReference type="InterPro" id="IPR013187">
    <property type="entry name" value="F-box-assoc_dom_typ3"/>
</dbReference>
<keyword evidence="3" id="KW-1185">Reference proteome</keyword>
<evidence type="ECO:0000259" key="1">
    <source>
        <dbReference type="SMART" id="SM00256"/>
    </source>
</evidence>
<organism evidence="2 3">
    <name type="scientific">Rubroshorea leprosula</name>
    <dbReference type="NCBI Taxonomy" id="152421"/>
    <lineage>
        <taxon>Eukaryota</taxon>
        <taxon>Viridiplantae</taxon>
        <taxon>Streptophyta</taxon>
        <taxon>Embryophyta</taxon>
        <taxon>Tracheophyta</taxon>
        <taxon>Spermatophyta</taxon>
        <taxon>Magnoliopsida</taxon>
        <taxon>eudicotyledons</taxon>
        <taxon>Gunneridae</taxon>
        <taxon>Pentapetalae</taxon>
        <taxon>rosids</taxon>
        <taxon>malvids</taxon>
        <taxon>Malvales</taxon>
        <taxon>Dipterocarpaceae</taxon>
        <taxon>Rubroshorea</taxon>
    </lineage>
</organism>
<accession>A0AAV5M979</accession>
<dbReference type="SMART" id="SM00256">
    <property type="entry name" value="FBOX"/>
    <property type="match status" value="1"/>
</dbReference>
<evidence type="ECO:0000313" key="3">
    <source>
        <dbReference type="Proteomes" id="UP001054252"/>
    </source>
</evidence>
<dbReference type="EMBL" id="BPVZ01000191">
    <property type="protein sequence ID" value="GKV45187.1"/>
    <property type="molecule type" value="Genomic_DNA"/>
</dbReference>
<protein>
    <recommendedName>
        <fullName evidence="1">F-box domain-containing protein</fullName>
    </recommendedName>
</protein>
<proteinExistence type="predicted"/>
<dbReference type="Pfam" id="PF00646">
    <property type="entry name" value="F-box"/>
    <property type="match status" value="1"/>
</dbReference>
<sequence length="390" mass="44808">MKKIRKFSALMPELVTDILLRLPVSSLLRFRCLSRSLCSEIDSEKFVENHLNSSIQRKTHQKLVIYNLEFKHFKDFYFADFDDDLVDAFPHSNPLRGLSVYGSCNGLILLGSDLEVNYQSMNLAVWNPFTRRHNKLPLCPVQTLSEHRRFMSCGLGYDSAHDDYKVVMISKVHDSNRVFYQVWVFGLKLNFWRRSRDLVDEVNTKVGRFANGALYWVCKDKGVGFDLAKEVFFDIPLVFNWGSAVFPATFLLECLDSFDSLVVCGGNLYFRIWHHENVEFYLLVSDVSDKGGEDGGVSWRKEFTIVNVETVLPDVQVFPLWPLAYSKDGDSILLGGLNGVFWYNLENKTNQRVSIAGLPYVPWFRYNVCWESLVSVGNDSTFDGAAEEEI</sequence>
<dbReference type="AlphaFoldDB" id="A0AAV5M979"/>
<dbReference type="NCBIfam" id="TIGR01640">
    <property type="entry name" value="F_box_assoc_1"/>
    <property type="match status" value="1"/>
</dbReference>
<dbReference type="InterPro" id="IPR017451">
    <property type="entry name" value="F-box-assoc_interact_dom"/>
</dbReference>
<reference evidence="2 3" key="1">
    <citation type="journal article" date="2021" name="Commun. Biol.">
        <title>The genome of Shorea leprosula (Dipterocarpaceae) highlights the ecological relevance of drought in aseasonal tropical rainforests.</title>
        <authorList>
            <person name="Ng K.K.S."/>
            <person name="Kobayashi M.J."/>
            <person name="Fawcett J.A."/>
            <person name="Hatakeyama M."/>
            <person name="Paape T."/>
            <person name="Ng C.H."/>
            <person name="Ang C.C."/>
            <person name="Tnah L.H."/>
            <person name="Lee C.T."/>
            <person name="Nishiyama T."/>
            <person name="Sese J."/>
            <person name="O'Brien M.J."/>
            <person name="Copetti D."/>
            <person name="Mohd Noor M.I."/>
            <person name="Ong R.C."/>
            <person name="Putra M."/>
            <person name="Sireger I.Z."/>
            <person name="Indrioko S."/>
            <person name="Kosugi Y."/>
            <person name="Izuno A."/>
            <person name="Isagi Y."/>
            <person name="Lee S.L."/>
            <person name="Shimizu K.K."/>
        </authorList>
    </citation>
    <scope>NUCLEOTIDE SEQUENCE [LARGE SCALE GENOMIC DNA]</scope>
    <source>
        <strain evidence="2">214</strain>
    </source>
</reference>
<dbReference type="PANTHER" id="PTHR31672">
    <property type="entry name" value="BNACNNG10540D PROTEIN"/>
    <property type="match status" value="1"/>
</dbReference>
<dbReference type="SUPFAM" id="SSF81383">
    <property type="entry name" value="F-box domain"/>
    <property type="match status" value="1"/>
</dbReference>
<dbReference type="Proteomes" id="UP001054252">
    <property type="component" value="Unassembled WGS sequence"/>
</dbReference>
<dbReference type="Pfam" id="PF08268">
    <property type="entry name" value="FBA_3"/>
    <property type="match status" value="1"/>
</dbReference>
<gene>
    <name evidence="2" type="ORF">SLEP1_g52298</name>
</gene>
<dbReference type="InterPro" id="IPR001810">
    <property type="entry name" value="F-box_dom"/>
</dbReference>
<comment type="caution">
    <text evidence="2">The sequence shown here is derived from an EMBL/GenBank/DDBJ whole genome shotgun (WGS) entry which is preliminary data.</text>
</comment>
<dbReference type="PANTHER" id="PTHR31672:SF13">
    <property type="entry name" value="F-BOX PROTEIN CPR30-LIKE"/>
    <property type="match status" value="1"/>
</dbReference>